<reference evidence="2" key="1">
    <citation type="submission" date="2020-06" db="EMBL/GenBank/DDBJ databases">
        <authorList>
            <person name="Li T."/>
            <person name="Hu X."/>
            <person name="Zhang T."/>
            <person name="Song X."/>
            <person name="Zhang H."/>
            <person name="Dai N."/>
            <person name="Sheng W."/>
            <person name="Hou X."/>
            <person name="Wei L."/>
        </authorList>
    </citation>
    <scope>NUCLEOTIDE SEQUENCE</scope>
    <source>
        <strain evidence="2">G02</strain>
        <tissue evidence="2">Leaf</tissue>
    </source>
</reference>
<dbReference type="AlphaFoldDB" id="A0AAW2P0X8"/>
<proteinExistence type="predicted"/>
<evidence type="ECO:0000256" key="1">
    <source>
        <dbReference type="SAM" id="MobiDB-lite"/>
    </source>
</evidence>
<gene>
    <name evidence="2" type="ORF">Sradi_4099100</name>
</gene>
<comment type="caution">
    <text evidence="2">The sequence shown here is derived from an EMBL/GenBank/DDBJ whole genome shotgun (WGS) entry which is preliminary data.</text>
</comment>
<reference evidence="2" key="2">
    <citation type="journal article" date="2024" name="Plant">
        <title>Genomic evolution and insights into agronomic trait innovations of Sesamum species.</title>
        <authorList>
            <person name="Miao H."/>
            <person name="Wang L."/>
            <person name="Qu L."/>
            <person name="Liu H."/>
            <person name="Sun Y."/>
            <person name="Le M."/>
            <person name="Wang Q."/>
            <person name="Wei S."/>
            <person name="Zheng Y."/>
            <person name="Lin W."/>
            <person name="Duan Y."/>
            <person name="Cao H."/>
            <person name="Xiong S."/>
            <person name="Wang X."/>
            <person name="Wei L."/>
            <person name="Li C."/>
            <person name="Ma Q."/>
            <person name="Ju M."/>
            <person name="Zhao R."/>
            <person name="Li G."/>
            <person name="Mu C."/>
            <person name="Tian Q."/>
            <person name="Mei H."/>
            <person name="Zhang T."/>
            <person name="Gao T."/>
            <person name="Zhang H."/>
        </authorList>
    </citation>
    <scope>NUCLEOTIDE SEQUENCE</scope>
    <source>
        <strain evidence="2">G02</strain>
    </source>
</reference>
<dbReference type="EMBL" id="JACGWJ010000018">
    <property type="protein sequence ID" value="KAL0349499.1"/>
    <property type="molecule type" value="Genomic_DNA"/>
</dbReference>
<sequence length="71" mass="7289">MRNTPPPSKAAIDPVVGEVPGEGAPVLEEGGTSLEASKEPSDAPADAPIKTPPNVPESQIEKEDPTCGEQK</sequence>
<feature type="region of interest" description="Disordered" evidence="1">
    <location>
        <begin position="1"/>
        <end position="71"/>
    </location>
</feature>
<protein>
    <submittedName>
        <fullName evidence="2">Uncharacterized protein</fullName>
    </submittedName>
</protein>
<accession>A0AAW2P0X8</accession>
<feature type="compositionally biased region" description="Low complexity" evidence="1">
    <location>
        <begin position="14"/>
        <end position="31"/>
    </location>
</feature>
<name>A0AAW2P0X8_SESRA</name>
<feature type="compositionally biased region" description="Basic and acidic residues" evidence="1">
    <location>
        <begin position="59"/>
        <end position="71"/>
    </location>
</feature>
<evidence type="ECO:0000313" key="2">
    <source>
        <dbReference type="EMBL" id="KAL0349499.1"/>
    </source>
</evidence>
<organism evidence="2">
    <name type="scientific">Sesamum radiatum</name>
    <name type="common">Black benniseed</name>
    <dbReference type="NCBI Taxonomy" id="300843"/>
    <lineage>
        <taxon>Eukaryota</taxon>
        <taxon>Viridiplantae</taxon>
        <taxon>Streptophyta</taxon>
        <taxon>Embryophyta</taxon>
        <taxon>Tracheophyta</taxon>
        <taxon>Spermatophyta</taxon>
        <taxon>Magnoliopsida</taxon>
        <taxon>eudicotyledons</taxon>
        <taxon>Gunneridae</taxon>
        <taxon>Pentapetalae</taxon>
        <taxon>asterids</taxon>
        <taxon>lamiids</taxon>
        <taxon>Lamiales</taxon>
        <taxon>Pedaliaceae</taxon>
        <taxon>Sesamum</taxon>
    </lineage>
</organism>